<organism evidence="1 2">
    <name type="scientific">Dendrothele bispora (strain CBS 962.96)</name>
    <dbReference type="NCBI Taxonomy" id="1314807"/>
    <lineage>
        <taxon>Eukaryota</taxon>
        <taxon>Fungi</taxon>
        <taxon>Dikarya</taxon>
        <taxon>Basidiomycota</taxon>
        <taxon>Agaricomycotina</taxon>
        <taxon>Agaricomycetes</taxon>
        <taxon>Agaricomycetidae</taxon>
        <taxon>Agaricales</taxon>
        <taxon>Agaricales incertae sedis</taxon>
        <taxon>Dendrothele</taxon>
    </lineage>
</organism>
<reference evidence="1 2" key="1">
    <citation type="journal article" date="2019" name="Nat. Ecol. Evol.">
        <title>Megaphylogeny resolves global patterns of mushroom evolution.</title>
        <authorList>
            <person name="Varga T."/>
            <person name="Krizsan K."/>
            <person name="Foldi C."/>
            <person name="Dima B."/>
            <person name="Sanchez-Garcia M."/>
            <person name="Sanchez-Ramirez S."/>
            <person name="Szollosi G.J."/>
            <person name="Szarkandi J.G."/>
            <person name="Papp V."/>
            <person name="Albert L."/>
            <person name="Andreopoulos W."/>
            <person name="Angelini C."/>
            <person name="Antonin V."/>
            <person name="Barry K.W."/>
            <person name="Bougher N.L."/>
            <person name="Buchanan P."/>
            <person name="Buyck B."/>
            <person name="Bense V."/>
            <person name="Catcheside P."/>
            <person name="Chovatia M."/>
            <person name="Cooper J."/>
            <person name="Damon W."/>
            <person name="Desjardin D."/>
            <person name="Finy P."/>
            <person name="Geml J."/>
            <person name="Haridas S."/>
            <person name="Hughes K."/>
            <person name="Justo A."/>
            <person name="Karasinski D."/>
            <person name="Kautmanova I."/>
            <person name="Kiss B."/>
            <person name="Kocsube S."/>
            <person name="Kotiranta H."/>
            <person name="LaButti K.M."/>
            <person name="Lechner B.E."/>
            <person name="Liimatainen K."/>
            <person name="Lipzen A."/>
            <person name="Lukacs Z."/>
            <person name="Mihaltcheva S."/>
            <person name="Morgado L.N."/>
            <person name="Niskanen T."/>
            <person name="Noordeloos M.E."/>
            <person name="Ohm R.A."/>
            <person name="Ortiz-Santana B."/>
            <person name="Ovrebo C."/>
            <person name="Racz N."/>
            <person name="Riley R."/>
            <person name="Savchenko A."/>
            <person name="Shiryaev A."/>
            <person name="Soop K."/>
            <person name="Spirin V."/>
            <person name="Szebenyi C."/>
            <person name="Tomsovsky M."/>
            <person name="Tulloss R.E."/>
            <person name="Uehling J."/>
            <person name="Grigoriev I.V."/>
            <person name="Vagvolgyi C."/>
            <person name="Papp T."/>
            <person name="Martin F.M."/>
            <person name="Miettinen O."/>
            <person name="Hibbett D.S."/>
            <person name="Nagy L.G."/>
        </authorList>
    </citation>
    <scope>NUCLEOTIDE SEQUENCE [LARGE SCALE GENOMIC DNA]</scope>
    <source>
        <strain evidence="1 2">CBS 962.96</strain>
    </source>
</reference>
<dbReference type="EMBL" id="ML179983">
    <property type="protein sequence ID" value="THU79728.1"/>
    <property type="molecule type" value="Genomic_DNA"/>
</dbReference>
<gene>
    <name evidence="1" type="ORF">K435DRAFT_697160</name>
</gene>
<sequence length="217" mass="25161">QLQIQELRKRLTNQRLLTSSLKADLDAKPSQRGRKREAPVDPALSSNYKRILLLAKKWTIFHEPWINSDAFMRYPSSDAPAPYSTARFANETKYHAGYITELHNYLEDQELQELAARLPAFRSEFTKQISNERSSSLDRIRTHAQYILRELSLPACIGVAQSGPDRATNEILMSLLRQPTNPTSKFAPIFYPRDLNMVDDYLFLNEFQPRVSYLCFF</sequence>
<accession>A0A4S8KW28</accession>
<protein>
    <submittedName>
        <fullName evidence="1">Uncharacterized protein</fullName>
    </submittedName>
</protein>
<feature type="non-terminal residue" evidence="1">
    <location>
        <position position="1"/>
    </location>
</feature>
<name>A0A4S8KW28_DENBC</name>
<dbReference type="Proteomes" id="UP000297245">
    <property type="component" value="Unassembled WGS sequence"/>
</dbReference>
<evidence type="ECO:0000313" key="1">
    <source>
        <dbReference type="EMBL" id="THU79728.1"/>
    </source>
</evidence>
<evidence type="ECO:0000313" key="2">
    <source>
        <dbReference type="Proteomes" id="UP000297245"/>
    </source>
</evidence>
<proteinExistence type="predicted"/>
<dbReference type="OrthoDB" id="3231188at2759"/>
<keyword evidence="2" id="KW-1185">Reference proteome</keyword>
<dbReference type="AlphaFoldDB" id="A0A4S8KW28"/>